<dbReference type="AlphaFoldDB" id="A0AAJ0DTX3"/>
<accession>A0AAJ0DTX3</accession>
<dbReference type="RefSeq" id="XP_060306465.1">
    <property type="nucleotide sequence ID" value="XM_060463280.1"/>
</dbReference>
<dbReference type="PANTHER" id="PTHR31001">
    <property type="entry name" value="UNCHARACTERIZED TRANSCRIPTIONAL REGULATORY PROTEIN"/>
    <property type="match status" value="1"/>
</dbReference>
<dbReference type="InterPro" id="IPR050613">
    <property type="entry name" value="Sec_Metabolite_Reg"/>
</dbReference>
<dbReference type="Proteomes" id="UP001240678">
    <property type="component" value="Unassembled WGS sequence"/>
</dbReference>
<keyword evidence="2" id="KW-0539">Nucleus</keyword>
<comment type="caution">
    <text evidence="3">The sequence shown here is derived from an EMBL/GenBank/DDBJ whole genome shotgun (WGS) entry which is preliminary data.</text>
</comment>
<keyword evidence="4" id="KW-1185">Reference proteome</keyword>
<evidence type="ECO:0000256" key="2">
    <source>
        <dbReference type="ARBA" id="ARBA00023242"/>
    </source>
</evidence>
<organism evidence="3 4">
    <name type="scientific">Colletotrichum costaricense</name>
    <dbReference type="NCBI Taxonomy" id="1209916"/>
    <lineage>
        <taxon>Eukaryota</taxon>
        <taxon>Fungi</taxon>
        <taxon>Dikarya</taxon>
        <taxon>Ascomycota</taxon>
        <taxon>Pezizomycotina</taxon>
        <taxon>Sordariomycetes</taxon>
        <taxon>Hypocreomycetidae</taxon>
        <taxon>Glomerellales</taxon>
        <taxon>Glomerellaceae</taxon>
        <taxon>Colletotrichum</taxon>
        <taxon>Colletotrichum acutatum species complex</taxon>
    </lineage>
</organism>
<evidence type="ECO:0000313" key="3">
    <source>
        <dbReference type="EMBL" id="KAK1511376.1"/>
    </source>
</evidence>
<dbReference type="CDD" id="cd12148">
    <property type="entry name" value="fungal_TF_MHR"/>
    <property type="match status" value="1"/>
</dbReference>
<dbReference type="EMBL" id="MOOE01000022">
    <property type="protein sequence ID" value="KAK1511376.1"/>
    <property type="molecule type" value="Genomic_DNA"/>
</dbReference>
<comment type="subcellular location">
    <subcellularLocation>
        <location evidence="1">Nucleus</location>
    </subcellularLocation>
</comment>
<evidence type="ECO:0000313" key="4">
    <source>
        <dbReference type="Proteomes" id="UP001240678"/>
    </source>
</evidence>
<reference evidence="3 4" key="1">
    <citation type="submission" date="2016-10" db="EMBL/GenBank/DDBJ databases">
        <title>The genome sequence of Colletotrichum fioriniae PJ7.</title>
        <authorList>
            <person name="Baroncelli R."/>
        </authorList>
    </citation>
    <scope>NUCLEOTIDE SEQUENCE [LARGE SCALE GENOMIC DNA]</scope>
    <source>
        <strain evidence="3 4">IMI 309622</strain>
    </source>
</reference>
<name>A0AAJ0DTX3_9PEZI</name>
<evidence type="ECO:0000256" key="1">
    <source>
        <dbReference type="ARBA" id="ARBA00004123"/>
    </source>
</evidence>
<gene>
    <name evidence="3" type="ORF">CCOS01_15138</name>
</gene>
<dbReference type="GeneID" id="85346827"/>
<proteinExistence type="predicted"/>
<dbReference type="PANTHER" id="PTHR31001:SF90">
    <property type="entry name" value="CENTROMERE DNA-BINDING PROTEIN COMPLEX CBF3 SUBUNIT B"/>
    <property type="match status" value="1"/>
</dbReference>
<dbReference type="GO" id="GO:0005634">
    <property type="term" value="C:nucleus"/>
    <property type="evidence" value="ECO:0007669"/>
    <property type="project" value="UniProtKB-SubCell"/>
</dbReference>
<protein>
    <submittedName>
        <fullName evidence="3">Uncharacterized protein</fullName>
    </submittedName>
</protein>
<sequence>MVLLCYSIVNLEGVTVKFRNIFSRAAAMALAGLSGTLGNVCLINPSQMAINKPKNIDDDDLIEDKEIITRPMDQPTCMSFALQRIRPAEVFRAWLEQTQFAGLSPEAIGYQQVQELDTQLVRFWDDTPAFLRLDHVSGGMKDDKARMRIQRYVLQVFVHGQRCRIHLPFLARGASYAASRIACVESARFIIRLEEQLQQREVEFDSSRLRLSIILHHIYLAFVVLLFDFCLDAPGSIHLNNCPELAAGWKILDEAEAQLQQAEVLIEPLRDVMRRYRVLPFDDGMFSPQSTDGIFHGIAVNSISSAELDGMVTNEDVGHMNPHITISPSTLNVVADQVSFHITVKTLRVPQVGEYRTIDFPCGATGATIGDATKPS</sequence>